<dbReference type="AlphaFoldDB" id="A0A6I2F1F0"/>
<accession>A0A6I2F1F0</accession>
<protein>
    <submittedName>
        <fullName evidence="1">Uncharacterized protein</fullName>
    </submittedName>
</protein>
<reference evidence="1 2" key="1">
    <citation type="submission" date="2019-10" db="EMBL/GenBank/DDBJ databases">
        <authorList>
            <person name="Nie G."/>
            <person name="Ming H."/>
            <person name="Yi B."/>
        </authorList>
    </citation>
    <scope>NUCLEOTIDE SEQUENCE [LARGE SCALE GENOMIC DNA]</scope>
    <source>
        <strain evidence="1 2">CFH 90414</strain>
    </source>
</reference>
<keyword evidence="2" id="KW-1185">Reference proteome</keyword>
<dbReference type="InterPro" id="IPR036390">
    <property type="entry name" value="WH_DNA-bd_sf"/>
</dbReference>
<dbReference type="EMBL" id="WJIF01000001">
    <property type="protein sequence ID" value="MRG58282.1"/>
    <property type="molecule type" value="Genomic_DNA"/>
</dbReference>
<evidence type="ECO:0000313" key="1">
    <source>
        <dbReference type="EMBL" id="MRG58282.1"/>
    </source>
</evidence>
<evidence type="ECO:0000313" key="2">
    <source>
        <dbReference type="Proteomes" id="UP000431080"/>
    </source>
</evidence>
<gene>
    <name evidence="1" type="ORF">GE115_00100</name>
</gene>
<organism evidence="1 2">
    <name type="scientific">Agromyces agglutinans</name>
    <dbReference type="NCBI Taxonomy" id="2662258"/>
    <lineage>
        <taxon>Bacteria</taxon>
        <taxon>Bacillati</taxon>
        <taxon>Actinomycetota</taxon>
        <taxon>Actinomycetes</taxon>
        <taxon>Micrococcales</taxon>
        <taxon>Microbacteriaceae</taxon>
        <taxon>Agromyces</taxon>
    </lineage>
</organism>
<dbReference type="SUPFAM" id="SSF46785">
    <property type="entry name" value="Winged helix' DNA-binding domain"/>
    <property type="match status" value="1"/>
</dbReference>
<name>A0A6I2F1F0_9MICO</name>
<proteinExistence type="predicted"/>
<dbReference type="Proteomes" id="UP000431080">
    <property type="component" value="Unassembled WGS sequence"/>
</dbReference>
<sequence>MALYVDAFVMHPYIGERITKSHLRVFRVVLEAMGVDGYCDLTRETIAKTAGVSVQTVTRAIQAFEQFGELDVVETIGDRDETKLGQSVNLLFAPRFTGISPGGRAASFTYAGGRLVVTGWADRTRRTGGRRTP</sequence>
<comment type="caution">
    <text evidence="1">The sequence shown here is derived from an EMBL/GenBank/DDBJ whole genome shotgun (WGS) entry which is preliminary data.</text>
</comment>
<dbReference type="RefSeq" id="WP_153682823.1">
    <property type="nucleotide sequence ID" value="NZ_WJIF01000001.1"/>
</dbReference>